<evidence type="ECO:0000256" key="8">
    <source>
        <dbReference type="ARBA" id="ARBA00022640"/>
    </source>
</evidence>
<keyword evidence="14 17" id="KW-0100">Branched-chain amino acid biosynthesis</keyword>
<dbReference type="GO" id="GO:0009507">
    <property type="term" value="C:chloroplast"/>
    <property type="evidence" value="ECO:0007669"/>
    <property type="project" value="UniProtKB-SubCell"/>
</dbReference>
<dbReference type="PROSITE" id="PS51850">
    <property type="entry name" value="KARI_N"/>
    <property type="match status" value="1"/>
</dbReference>
<keyword evidence="9 17" id="KW-0479">Metal-binding</keyword>
<dbReference type="Gramene" id="OE9A084703T2">
    <property type="protein sequence ID" value="OE9A084703C2"/>
    <property type="gene ID" value="OE9A084703"/>
</dbReference>
<comment type="catalytic activity">
    <reaction evidence="16 17">
        <text>(2R)-2,3-dihydroxy-3-methylbutanoate + NADP(+) = (2S)-2-acetolactate + NADPH + H(+)</text>
        <dbReference type="Rhea" id="RHEA:22068"/>
        <dbReference type="ChEBI" id="CHEBI:15378"/>
        <dbReference type="ChEBI" id="CHEBI:49072"/>
        <dbReference type="ChEBI" id="CHEBI:57783"/>
        <dbReference type="ChEBI" id="CHEBI:58349"/>
        <dbReference type="ChEBI" id="CHEBI:58476"/>
        <dbReference type="EC" id="1.1.1.86"/>
    </reaction>
</comment>
<dbReference type="SUPFAM" id="SSF51735">
    <property type="entry name" value="NAD(P)-binding Rossmann-fold domains"/>
    <property type="match status" value="1"/>
</dbReference>
<feature type="domain" description="KARI C-terminal knotted" evidence="22">
    <location>
        <begin position="447"/>
        <end position="583"/>
    </location>
</feature>
<dbReference type="Proteomes" id="UP000594638">
    <property type="component" value="Unassembled WGS sequence"/>
</dbReference>
<dbReference type="InterPro" id="IPR013116">
    <property type="entry name" value="KARI_N"/>
</dbReference>
<evidence type="ECO:0000256" key="2">
    <source>
        <dbReference type="ARBA" id="ARBA00004864"/>
    </source>
</evidence>
<dbReference type="PIRSF" id="PIRSF000118">
    <property type="entry name" value="Ilv5_plant"/>
    <property type="match status" value="1"/>
</dbReference>
<comment type="pathway">
    <text evidence="3 17">Amino-acid biosynthesis; L-isoleucine biosynthesis; L-isoleucine from 2-oxobutanoate: step 2/4.</text>
</comment>
<comment type="caution">
    <text evidence="20">Lacks conserved residue(s) required for the propagation of feature annotation.</text>
</comment>
<dbReference type="Gene3D" id="3.40.50.720">
    <property type="entry name" value="NAD(P)-binding Rossmann-like Domain"/>
    <property type="match status" value="1"/>
</dbReference>
<evidence type="ECO:0000256" key="6">
    <source>
        <dbReference type="ARBA" id="ARBA00022528"/>
    </source>
</evidence>
<dbReference type="InterPro" id="IPR036291">
    <property type="entry name" value="NAD(P)-bd_dom_sf"/>
</dbReference>
<evidence type="ECO:0000256" key="3">
    <source>
        <dbReference type="ARBA" id="ARBA00004885"/>
    </source>
</evidence>
<keyword evidence="10 17" id="KW-0460">Magnesium</keyword>
<feature type="binding site" evidence="20">
    <location>
        <position position="483"/>
    </location>
    <ligand>
        <name>Mg(2+)</name>
        <dbReference type="ChEBI" id="CHEBI:18420"/>
        <label>2</label>
    </ligand>
</feature>
<accession>A0A8S0PQB3</accession>
<feature type="binding site" evidence="19 20">
    <location>
        <position position="308"/>
    </location>
    <ligand>
        <name>Mg(2+)</name>
        <dbReference type="ChEBI" id="CHEBI:18420"/>
        <label>1</label>
    </ligand>
</feature>
<dbReference type="Pfam" id="PF07991">
    <property type="entry name" value="KARI_N"/>
    <property type="match status" value="1"/>
</dbReference>
<keyword evidence="7 17" id="KW-0028">Amino-acid biosynthesis</keyword>
<dbReference type="SUPFAM" id="SSF48179">
    <property type="entry name" value="6-phosphogluconate dehydrogenase C-terminal domain-like"/>
    <property type="match status" value="1"/>
</dbReference>
<feature type="binding site" evidence="20">
    <location>
        <position position="487"/>
    </location>
    <ligand>
        <name>Mg(2+)</name>
        <dbReference type="ChEBI" id="CHEBI:18420"/>
        <label>2</label>
    </ligand>
</feature>
<dbReference type="GO" id="GO:0009097">
    <property type="term" value="P:isoleucine biosynthetic process"/>
    <property type="evidence" value="ECO:0007669"/>
    <property type="project" value="UniProtKB-UniRule"/>
</dbReference>
<feature type="binding site" evidence="19 20">
    <location>
        <position position="312"/>
    </location>
    <ligand>
        <name>Mg(2+)</name>
        <dbReference type="ChEBI" id="CHEBI:18420"/>
        <label>1</label>
    </ligand>
</feature>
<evidence type="ECO:0000259" key="22">
    <source>
        <dbReference type="PROSITE" id="PS51851"/>
    </source>
</evidence>
<dbReference type="AlphaFoldDB" id="A0A8S0PQB3"/>
<feature type="domain" description="KARI C-terminal knotted" evidence="22">
    <location>
        <begin position="300"/>
        <end position="446"/>
    </location>
</feature>
<evidence type="ECO:0000256" key="15">
    <source>
        <dbReference type="ARBA" id="ARBA00047612"/>
    </source>
</evidence>
<sequence length="587" mass="63253">MAAAAPTTFSSSSTTSSALSKLLKPPTKVPALSLGFLSSSTPSLNRLRASASQAGASPAGSALSARMVSAPAIKPSVSLDFDTSVFTKEKINLSGHDEYIVKGGRNLFKLLPDAFKGIKQIGVIGWGSQGPAQAQNLRDSLIEAKSDIVVKIGLRKGSRSFAEARAAGFSEENGTLGDIWETVSGSDLVLLLISDAAQADNYEKVFSHMKPNSILGLSHGFLLGHLQSLGLDFPKNVSVIAVCPKGMGPSVRRLYVQGKEINGAGINSSFAVHQDVDGRATDVALGWSVALGSPFTFATTLEQEYKSDIFGERGILLGAVHGIVESLFRRYTENGMSEELAYKNTVECITGIISRTISTKGMLAVYNSLTEDGKKEFEAAYSASYYPCMDILYECYEDVASCSEIRSVVLAGRRFYEGLPAFPMGNIDQTRMWKVGEKVRAARPAGDLGPLYPFTAGVYVALMMAQIEILRKKGHSYSEIINESVIESVDSLNPFMHARGVSFMVDNCSTTARLGSRKWAPRFDYILTQQALVAVDKGVPINRDLISNFLSDPVHGAIDVCAQLRPTVDISVPPDADFVRPELRQSN</sequence>
<evidence type="ECO:0000256" key="7">
    <source>
        <dbReference type="ARBA" id="ARBA00022605"/>
    </source>
</evidence>
<dbReference type="InterPro" id="IPR013328">
    <property type="entry name" value="6PGD_dom2"/>
</dbReference>
<evidence type="ECO:0000256" key="9">
    <source>
        <dbReference type="ARBA" id="ARBA00022723"/>
    </source>
</evidence>
<reference evidence="23 24" key="1">
    <citation type="submission" date="2019-12" db="EMBL/GenBank/DDBJ databases">
        <authorList>
            <person name="Alioto T."/>
            <person name="Alioto T."/>
            <person name="Gomez Garrido J."/>
        </authorList>
    </citation>
    <scope>NUCLEOTIDE SEQUENCE [LARGE SCALE GENOMIC DNA]</scope>
</reference>
<dbReference type="GO" id="GO:0070402">
    <property type="term" value="F:NADPH binding"/>
    <property type="evidence" value="ECO:0007669"/>
    <property type="project" value="UniProtKB-ARBA"/>
</dbReference>
<name>A0A8S0PQB3_OLEEU</name>
<evidence type="ECO:0000259" key="21">
    <source>
        <dbReference type="PROSITE" id="PS51850"/>
    </source>
</evidence>
<evidence type="ECO:0000256" key="4">
    <source>
        <dbReference type="ARBA" id="ARBA00010318"/>
    </source>
</evidence>
<evidence type="ECO:0000256" key="13">
    <source>
        <dbReference type="ARBA" id="ARBA00023002"/>
    </source>
</evidence>
<dbReference type="FunFam" id="1.10.1040.10:FF:000015">
    <property type="entry name" value="Ketol-acid reductoisomerase"/>
    <property type="match status" value="1"/>
</dbReference>
<evidence type="ECO:0000256" key="12">
    <source>
        <dbReference type="ARBA" id="ARBA00022946"/>
    </source>
</evidence>
<evidence type="ECO:0000256" key="1">
    <source>
        <dbReference type="ARBA" id="ARBA00004229"/>
    </source>
</evidence>
<evidence type="ECO:0000313" key="24">
    <source>
        <dbReference type="Proteomes" id="UP000594638"/>
    </source>
</evidence>
<keyword evidence="8" id="KW-0934">Plastid</keyword>
<keyword evidence="13 17" id="KW-0560">Oxidoreductase</keyword>
<comment type="subcellular location">
    <subcellularLocation>
        <location evidence="1">Plastid</location>
        <location evidence="1">Chloroplast</location>
    </subcellularLocation>
</comment>
<feature type="binding site" evidence="20">
    <location>
        <position position="509"/>
    </location>
    <ligand>
        <name>substrate</name>
    </ligand>
</feature>
<feature type="binding site" evidence="19 20">
    <location>
        <position position="308"/>
    </location>
    <ligand>
        <name>Mg(2+)</name>
        <dbReference type="ChEBI" id="CHEBI:18420"/>
        <label>2</label>
    </ligand>
</feature>
<comment type="catalytic activity">
    <reaction evidence="15 17">
        <text>(2R,3R)-2,3-dihydroxy-3-methylpentanoate + NADP(+) = (S)-2-ethyl-2-hydroxy-3-oxobutanoate + NADPH + H(+)</text>
        <dbReference type="Rhea" id="RHEA:13493"/>
        <dbReference type="ChEBI" id="CHEBI:15378"/>
        <dbReference type="ChEBI" id="CHEBI:49256"/>
        <dbReference type="ChEBI" id="CHEBI:49258"/>
        <dbReference type="ChEBI" id="CHEBI:57783"/>
        <dbReference type="ChEBI" id="CHEBI:58349"/>
        <dbReference type="EC" id="1.1.1.86"/>
    </reaction>
</comment>
<comment type="subunit">
    <text evidence="5 17">Homodimer.</text>
</comment>
<evidence type="ECO:0000256" key="10">
    <source>
        <dbReference type="ARBA" id="ARBA00022842"/>
    </source>
</evidence>
<dbReference type="PANTHER" id="PTHR21371">
    <property type="entry name" value="KETOL-ACID REDUCTOISOMERASE, MITOCHONDRIAL"/>
    <property type="match status" value="1"/>
</dbReference>
<dbReference type="InterPro" id="IPR016206">
    <property type="entry name" value="KetolA_reductoisomerase_plant"/>
</dbReference>
<dbReference type="OrthoDB" id="10255643at2759"/>
<keyword evidence="24" id="KW-1185">Reference proteome</keyword>
<evidence type="ECO:0000256" key="14">
    <source>
        <dbReference type="ARBA" id="ARBA00023304"/>
    </source>
</evidence>
<feature type="domain" description="KARI N-terminal Rossmann" evidence="21">
    <location>
        <begin position="101"/>
        <end position="299"/>
    </location>
</feature>
<evidence type="ECO:0000256" key="11">
    <source>
        <dbReference type="ARBA" id="ARBA00022857"/>
    </source>
</evidence>
<evidence type="ECO:0000256" key="17">
    <source>
        <dbReference type="PIRNR" id="PIRNR000118"/>
    </source>
</evidence>
<evidence type="ECO:0000313" key="23">
    <source>
        <dbReference type="EMBL" id="CAA2955068.1"/>
    </source>
</evidence>
<dbReference type="Gene3D" id="1.10.1040.10">
    <property type="entry name" value="N-(1-d-carboxylethyl)-l-norvaline Dehydrogenase, domain 2"/>
    <property type="match status" value="1"/>
</dbReference>
<dbReference type="Pfam" id="PF01450">
    <property type="entry name" value="KARI_C"/>
    <property type="match status" value="1"/>
</dbReference>
<dbReference type="GO" id="GO:0004455">
    <property type="term" value="F:ketol-acid reductoisomerase activity"/>
    <property type="evidence" value="ECO:0007669"/>
    <property type="project" value="UniProtKB-UniRule"/>
</dbReference>
<keyword evidence="11 17" id="KW-0521">NADP</keyword>
<evidence type="ECO:0000256" key="19">
    <source>
        <dbReference type="PIRSR" id="PIRSR000118-2"/>
    </source>
</evidence>
<evidence type="ECO:0000256" key="16">
    <source>
        <dbReference type="ARBA" id="ARBA00049021"/>
    </source>
</evidence>
<proteinExistence type="inferred from homology"/>
<dbReference type="EC" id="1.1.1.86" evidence="17"/>
<organism evidence="23 24">
    <name type="scientific">Olea europaea subsp. europaea</name>
    <dbReference type="NCBI Taxonomy" id="158383"/>
    <lineage>
        <taxon>Eukaryota</taxon>
        <taxon>Viridiplantae</taxon>
        <taxon>Streptophyta</taxon>
        <taxon>Embryophyta</taxon>
        <taxon>Tracheophyta</taxon>
        <taxon>Spermatophyta</taxon>
        <taxon>Magnoliopsida</taxon>
        <taxon>eudicotyledons</taxon>
        <taxon>Gunneridae</taxon>
        <taxon>Pentapetalae</taxon>
        <taxon>asterids</taxon>
        <taxon>lamiids</taxon>
        <taxon>Lamiales</taxon>
        <taxon>Oleaceae</taxon>
        <taxon>Oleeae</taxon>
        <taxon>Olea</taxon>
    </lineage>
</organism>
<dbReference type="FunFam" id="3.40.50.720:FF:000146">
    <property type="entry name" value="Ketol-acid reductoisomerase"/>
    <property type="match status" value="1"/>
</dbReference>
<comment type="cofactor">
    <cofactor evidence="17">
        <name>Mg(2+)</name>
        <dbReference type="ChEBI" id="CHEBI:18420"/>
    </cofactor>
    <text evidence="17">Binds 2 magnesium ions per subunit.</text>
</comment>
<dbReference type="PANTHER" id="PTHR21371:SF1">
    <property type="entry name" value="KETOL-ACID REDUCTOISOMERASE, MITOCHONDRIAL"/>
    <property type="match status" value="1"/>
</dbReference>
<evidence type="ECO:0000256" key="20">
    <source>
        <dbReference type="PROSITE-ProRule" id="PRU01198"/>
    </source>
</evidence>
<feature type="active site" evidence="18">
    <location>
        <position position="219"/>
    </location>
</feature>
<comment type="caution">
    <text evidence="23">The sequence shown here is derived from an EMBL/GenBank/DDBJ whole genome shotgun (WGS) entry which is preliminary data.</text>
</comment>
<dbReference type="GO" id="GO:0000287">
    <property type="term" value="F:magnesium ion binding"/>
    <property type="evidence" value="ECO:0007669"/>
    <property type="project" value="UniProtKB-ARBA"/>
</dbReference>
<dbReference type="InterPro" id="IPR000506">
    <property type="entry name" value="KARI_C"/>
</dbReference>
<dbReference type="PROSITE" id="PS51851">
    <property type="entry name" value="KARI_C"/>
    <property type="match status" value="2"/>
</dbReference>
<evidence type="ECO:0000256" key="5">
    <source>
        <dbReference type="ARBA" id="ARBA00011738"/>
    </source>
</evidence>
<keyword evidence="6" id="KW-0150">Chloroplast</keyword>
<comment type="pathway">
    <text evidence="2 17">Amino-acid biosynthesis; L-valine biosynthesis; L-valine from pyruvate: step 2/4.</text>
</comment>
<dbReference type="GO" id="GO:0042803">
    <property type="term" value="F:protein homodimerization activity"/>
    <property type="evidence" value="ECO:0007669"/>
    <property type="project" value="UniProtKB-ARBA"/>
</dbReference>
<dbReference type="InterPro" id="IPR013023">
    <property type="entry name" value="KARI"/>
</dbReference>
<comment type="similarity">
    <text evidence="4 17 20">Belongs to the ketol-acid reductoisomerase family.</text>
</comment>
<dbReference type="EMBL" id="CACTIH010000135">
    <property type="protein sequence ID" value="CAA2955068.1"/>
    <property type="molecule type" value="Genomic_DNA"/>
</dbReference>
<gene>
    <name evidence="23" type="ORF">OLEA9_A084703</name>
</gene>
<protein>
    <recommendedName>
        <fullName evidence="17">Ketol-acid reductoisomerase</fullName>
        <ecNumber evidence="17">1.1.1.86</ecNumber>
    </recommendedName>
    <alternativeName>
        <fullName evidence="17">Acetohydroxy-acid reductoisomerase</fullName>
    </alternativeName>
    <alternativeName>
        <fullName evidence="17">Alpha-keto-beta-hydroxylacyl reductoisomerase</fullName>
    </alternativeName>
</protein>
<dbReference type="GO" id="GO:0005739">
    <property type="term" value="C:mitochondrion"/>
    <property type="evidence" value="ECO:0007669"/>
    <property type="project" value="TreeGrafter"/>
</dbReference>
<dbReference type="InterPro" id="IPR008927">
    <property type="entry name" value="6-PGluconate_DH-like_C_sf"/>
</dbReference>
<dbReference type="GO" id="GO:0009099">
    <property type="term" value="P:L-valine biosynthetic process"/>
    <property type="evidence" value="ECO:0007669"/>
    <property type="project" value="UniProtKB-UniRule"/>
</dbReference>
<evidence type="ECO:0000256" key="18">
    <source>
        <dbReference type="PIRSR" id="PIRSR000118-1"/>
    </source>
</evidence>
<keyword evidence="12" id="KW-0809">Transit peptide</keyword>